<feature type="transmembrane region" description="Helical" evidence="13">
    <location>
        <begin position="220"/>
        <end position="242"/>
    </location>
</feature>
<evidence type="ECO:0000256" key="7">
    <source>
        <dbReference type="ARBA" id="ARBA00022989"/>
    </source>
</evidence>
<evidence type="ECO:0000256" key="9">
    <source>
        <dbReference type="ARBA" id="ARBA00023136"/>
    </source>
</evidence>
<evidence type="ECO:0000313" key="16">
    <source>
        <dbReference type="EMBL" id="KAJ8398996.1"/>
    </source>
</evidence>
<comment type="caution">
    <text evidence="16">The sequence shown here is derived from an EMBL/GenBank/DDBJ whole genome shotgun (WGS) entry which is preliminary data.</text>
</comment>
<sequence>MEMLRGTDGLVEEKQRARPTSAVIAATNDSAVILPTLGCSPDPRPSGPGHAQVPSNYPSGPGPARAIHEDGLPGLLKALASIGQTFRVYHFSTGLGFYRRVAGSLSKATRMSIASTAAQAMLSDALLREGSGDNRIRHLELELPLDKVIKFISVGLPLLLVSMAFAREISLGPQISCFPPNNFTAKQASYVDTYCWDTLMHHEFDSQGNFEERSLWVHKMFPYSLLAMAVMMYLPALIWRYLVTPCLGSDLLFIIDELDKSYNRSVRLAQSILDLKLNTPNQMEFQAELDRAKRKRYFEYPLLERYMQCKQHSYFLVSMLFLRGFLLLIFMSASCLYLVYFHLSAFLQDEFSCFVRTGLLRDQPWVPELVQCKMTGLLVFQVISVANGAIYVLLAPIILFSLLRLFCWDTTFLSLYEVLPSLGLISGRKLGCPLNDLNVLLLFLRANVAQLRSYGRLRAVCSLAPAHLGRGHGKAARGGEEYEEAMEEREELEEEMREAREEGRHNLVDIMTVLGGSRVNSASCTDHRPLVEENLSLEPCNHQGYHELKETPSCSYA</sequence>
<accession>A0AAD7WJ72</accession>
<evidence type="ECO:0000256" key="15">
    <source>
        <dbReference type="SAM" id="MobiDB-lite"/>
    </source>
</evidence>
<feature type="transmembrane region" description="Helical" evidence="13">
    <location>
        <begin position="314"/>
        <end position="340"/>
    </location>
</feature>
<dbReference type="EMBL" id="JAINUG010000086">
    <property type="protein sequence ID" value="KAJ8398996.1"/>
    <property type="molecule type" value="Genomic_DNA"/>
</dbReference>
<keyword evidence="8 13" id="KW-0406">Ion transport</keyword>
<comment type="similarity">
    <text evidence="13">Belongs to the pannexin family.</text>
</comment>
<keyword evidence="17" id="KW-1185">Reference proteome</keyword>
<reference evidence="16" key="1">
    <citation type="journal article" date="2023" name="Science">
        <title>Genome structures resolve the early diversification of teleost fishes.</title>
        <authorList>
            <person name="Parey E."/>
            <person name="Louis A."/>
            <person name="Montfort J."/>
            <person name="Bouchez O."/>
            <person name="Roques C."/>
            <person name="Iampietro C."/>
            <person name="Lluch J."/>
            <person name="Castinel A."/>
            <person name="Donnadieu C."/>
            <person name="Desvignes T."/>
            <person name="Floi Bucao C."/>
            <person name="Jouanno E."/>
            <person name="Wen M."/>
            <person name="Mejri S."/>
            <person name="Dirks R."/>
            <person name="Jansen H."/>
            <person name="Henkel C."/>
            <person name="Chen W.J."/>
            <person name="Zahm M."/>
            <person name="Cabau C."/>
            <person name="Klopp C."/>
            <person name="Thompson A.W."/>
            <person name="Robinson-Rechavi M."/>
            <person name="Braasch I."/>
            <person name="Lecointre G."/>
            <person name="Bobe J."/>
            <person name="Postlethwait J.H."/>
            <person name="Berthelot C."/>
            <person name="Roest Crollius H."/>
            <person name="Guiguen Y."/>
        </authorList>
    </citation>
    <scope>NUCLEOTIDE SEQUENCE</scope>
    <source>
        <strain evidence="16">NC1722</strain>
    </source>
</reference>
<keyword evidence="10 12" id="KW-0325">Glycoprotein</keyword>
<dbReference type="GO" id="GO:0007267">
    <property type="term" value="P:cell-cell signaling"/>
    <property type="evidence" value="ECO:0007669"/>
    <property type="project" value="TreeGrafter"/>
</dbReference>
<feature type="region of interest" description="Disordered" evidence="15">
    <location>
        <begin position="37"/>
        <end position="61"/>
    </location>
</feature>
<comment type="caution">
    <text evidence="13">Lacks conserved residue(s) required for the propagation of feature annotation.</text>
</comment>
<comment type="subcellular location">
    <subcellularLocation>
        <location evidence="2 13">Cell membrane</location>
        <topology evidence="2 13">Multi-pass membrane protein</topology>
    </subcellularLocation>
    <subcellularLocation>
        <location evidence="1">Endoplasmic reticulum membrane</location>
        <topology evidence="1">Multi-pass membrane protein</topology>
    </subcellularLocation>
</comment>
<evidence type="ECO:0000256" key="14">
    <source>
        <dbReference type="SAM" id="Coils"/>
    </source>
</evidence>
<evidence type="ECO:0000313" key="17">
    <source>
        <dbReference type="Proteomes" id="UP001221898"/>
    </source>
</evidence>
<evidence type="ECO:0000256" key="8">
    <source>
        <dbReference type="ARBA" id="ARBA00023065"/>
    </source>
</evidence>
<evidence type="ECO:0000256" key="11">
    <source>
        <dbReference type="ARBA" id="ARBA00023303"/>
    </source>
</evidence>
<dbReference type="InterPro" id="IPR039099">
    <property type="entry name" value="Pannexin"/>
</dbReference>
<evidence type="ECO:0000256" key="2">
    <source>
        <dbReference type="ARBA" id="ARBA00004651"/>
    </source>
</evidence>
<dbReference type="InterPro" id="IPR000990">
    <property type="entry name" value="Innexin"/>
</dbReference>
<evidence type="ECO:0000256" key="5">
    <source>
        <dbReference type="ARBA" id="ARBA00022692"/>
    </source>
</evidence>
<comment type="function">
    <text evidence="13">Structural component of the gap junctions and the hemichannels.</text>
</comment>
<keyword evidence="4" id="KW-1003">Cell membrane</keyword>
<keyword evidence="11 13" id="KW-0407">Ion channel</keyword>
<evidence type="ECO:0000256" key="13">
    <source>
        <dbReference type="RuleBase" id="RU010713"/>
    </source>
</evidence>
<evidence type="ECO:0000256" key="6">
    <source>
        <dbReference type="ARBA" id="ARBA00022824"/>
    </source>
</evidence>
<evidence type="ECO:0000256" key="10">
    <source>
        <dbReference type="ARBA" id="ARBA00023180"/>
    </source>
</evidence>
<keyword evidence="9 13" id="KW-0472">Membrane</keyword>
<dbReference type="GO" id="GO:0032732">
    <property type="term" value="P:positive regulation of interleukin-1 production"/>
    <property type="evidence" value="ECO:0007669"/>
    <property type="project" value="InterPro"/>
</dbReference>
<keyword evidence="7 13" id="KW-1133">Transmembrane helix</keyword>
<evidence type="ECO:0000256" key="12">
    <source>
        <dbReference type="PIRSR" id="PIRSR600990-52"/>
    </source>
</evidence>
<protein>
    <recommendedName>
        <fullName evidence="13">Pannexin</fullName>
    </recommendedName>
</protein>
<dbReference type="GO" id="GO:0022829">
    <property type="term" value="F:wide pore channel activity"/>
    <property type="evidence" value="ECO:0007669"/>
    <property type="project" value="TreeGrafter"/>
</dbReference>
<dbReference type="GO" id="GO:0005789">
    <property type="term" value="C:endoplasmic reticulum membrane"/>
    <property type="evidence" value="ECO:0007669"/>
    <property type="project" value="UniProtKB-SubCell"/>
</dbReference>
<name>A0AAD7WJ72_9TELE</name>
<dbReference type="PANTHER" id="PTHR15759:SF3">
    <property type="entry name" value="PANNEXIN-3"/>
    <property type="match status" value="1"/>
</dbReference>
<proteinExistence type="inferred from homology"/>
<keyword evidence="14" id="KW-0175">Coiled coil</keyword>
<dbReference type="GO" id="GO:0034220">
    <property type="term" value="P:monoatomic ion transmembrane transport"/>
    <property type="evidence" value="ECO:0007669"/>
    <property type="project" value="UniProtKB-KW"/>
</dbReference>
<dbReference type="GO" id="GO:0006812">
    <property type="term" value="P:monoatomic cation transport"/>
    <property type="evidence" value="ECO:0007669"/>
    <property type="project" value="InterPro"/>
</dbReference>
<evidence type="ECO:0000256" key="3">
    <source>
        <dbReference type="ARBA" id="ARBA00022448"/>
    </source>
</evidence>
<feature type="glycosylation site" description="N-linked (GlcNAc...) asparagine" evidence="12">
    <location>
        <position position="182"/>
    </location>
</feature>
<feature type="transmembrane region" description="Helical" evidence="13">
    <location>
        <begin position="378"/>
        <end position="403"/>
    </location>
</feature>
<organism evidence="16 17">
    <name type="scientific">Aldrovandia affinis</name>
    <dbReference type="NCBI Taxonomy" id="143900"/>
    <lineage>
        <taxon>Eukaryota</taxon>
        <taxon>Metazoa</taxon>
        <taxon>Chordata</taxon>
        <taxon>Craniata</taxon>
        <taxon>Vertebrata</taxon>
        <taxon>Euteleostomi</taxon>
        <taxon>Actinopterygii</taxon>
        <taxon>Neopterygii</taxon>
        <taxon>Teleostei</taxon>
        <taxon>Notacanthiformes</taxon>
        <taxon>Halosauridae</taxon>
        <taxon>Aldrovandia</taxon>
    </lineage>
</organism>
<gene>
    <name evidence="13" type="primary">PANX</name>
    <name evidence="16" type="ORF">AAFF_G00416630</name>
</gene>
<dbReference type="GO" id="GO:0005886">
    <property type="term" value="C:plasma membrane"/>
    <property type="evidence" value="ECO:0007669"/>
    <property type="project" value="UniProtKB-SubCell"/>
</dbReference>
<dbReference type="PANTHER" id="PTHR15759">
    <property type="entry name" value="PANNEXIN"/>
    <property type="match status" value="1"/>
</dbReference>
<dbReference type="GO" id="GO:0005921">
    <property type="term" value="C:gap junction"/>
    <property type="evidence" value="ECO:0007669"/>
    <property type="project" value="UniProtKB-UniRule"/>
</dbReference>
<dbReference type="AlphaFoldDB" id="A0AAD7WJ72"/>
<feature type="coiled-coil region" evidence="14">
    <location>
        <begin position="475"/>
        <end position="502"/>
    </location>
</feature>
<dbReference type="Pfam" id="PF00876">
    <property type="entry name" value="Innexin"/>
    <property type="match status" value="1"/>
</dbReference>
<evidence type="ECO:0000256" key="1">
    <source>
        <dbReference type="ARBA" id="ARBA00004477"/>
    </source>
</evidence>
<dbReference type="PROSITE" id="PS51013">
    <property type="entry name" value="PANNEXIN"/>
    <property type="match status" value="1"/>
</dbReference>
<keyword evidence="5 13" id="KW-0812">Transmembrane</keyword>
<keyword evidence="3 13" id="KW-0813">Transport</keyword>
<dbReference type="Proteomes" id="UP001221898">
    <property type="component" value="Unassembled WGS sequence"/>
</dbReference>
<evidence type="ECO:0000256" key="4">
    <source>
        <dbReference type="ARBA" id="ARBA00022475"/>
    </source>
</evidence>
<keyword evidence="6" id="KW-0256">Endoplasmic reticulum</keyword>